<evidence type="ECO:0008006" key="4">
    <source>
        <dbReference type="Google" id="ProtNLM"/>
    </source>
</evidence>
<evidence type="ECO:0000256" key="1">
    <source>
        <dbReference type="SAM" id="MobiDB-lite"/>
    </source>
</evidence>
<dbReference type="Proteomes" id="UP001194468">
    <property type="component" value="Unassembled WGS sequence"/>
</dbReference>
<name>A0AAD4C4G3_BOLED</name>
<keyword evidence="3" id="KW-1185">Reference proteome</keyword>
<sequence>MSFFTLSSDIILIILEELDPLSLFHFCLASRAIHAIVTRSTTLRYHHELALCGMRDGPPGSYSPRTRLLSLLGYKRGWPTLSPSAEDRLFITPPTIMGVSGNYLFHASQSPLNNGYEWVLHVYQLRSFRMAPQSRLPYYQHNVPFEIRKVAIDASQELMILAQLFFPPQQQVVLIANSAITVMLHIRNLYICQDHPRAAQPRLSFQTDWWGDFPPGQRLSIEQVRICGSLVAASIRLELETGEGTTELVVFNWCRGGSPVRTLTGDLLSFDFIDESRLIVASHPDDDGSDDSTTWERRSDGLYANEKGKRPPQIAIQEIYKAHDHDFPSSRSYEFAEAWSGVSFVQLCPNHSSNISPLPGTLFDSSTSCRSTAVLLEFQPHATPSGCSRKIIVVFDQSRLPLRGERFDTMRWEDWQHHCMVLNLPDRADAVQLCGRRLTFFENLKDAQDVATAIDATSRVHVLDLNPRTASFLWSLSRTDPPWRWRDSLTALSTVFVHRGSRYVRTSTVDAINMTWMNTTEDSLVLYDVRLHSRSSSLLSKLGFKEREGQCHIRILTFGKEVRESA</sequence>
<accession>A0AAD4C4G3</accession>
<proteinExistence type="predicted"/>
<feature type="region of interest" description="Disordered" evidence="1">
    <location>
        <begin position="283"/>
        <end position="307"/>
    </location>
</feature>
<gene>
    <name evidence="2" type="ORF">L210DRAFT_3640545</name>
</gene>
<reference evidence="2" key="2">
    <citation type="journal article" date="2020" name="Nat. Commun.">
        <title>Large-scale genome sequencing of mycorrhizal fungi provides insights into the early evolution of symbiotic traits.</title>
        <authorList>
            <person name="Miyauchi S."/>
            <person name="Kiss E."/>
            <person name="Kuo A."/>
            <person name="Drula E."/>
            <person name="Kohler A."/>
            <person name="Sanchez-Garcia M."/>
            <person name="Morin E."/>
            <person name="Andreopoulos B."/>
            <person name="Barry K.W."/>
            <person name="Bonito G."/>
            <person name="Buee M."/>
            <person name="Carver A."/>
            <person name="Chen C."/>
            <person name="Cichocki N."/>
            <person name="Clum A."/>
            <person name="Culley D."/>
            <person name="Crous P.W."/>
            <person name="Fauchery L."/>
            <person name="Girlanda M."/>
            <person name="Hayes R.D."/>
            <person name="Keri Z."/>
            <person name="LaButti K."/>
            <person name="Lipzen A."/>
            <person name="Lombard V."/>
            <person name="Magnuson J."/>
            <person name="Maillard F."/>
            <person name="Murat C."/>
            <person name="Nolan M."/>
            <person name="Ohm R.A."/>
            <person name="Pangilinan J."/>
            <person name="Pereira M.F."/>
            <person name="Perotto S."/>
            <person name="Peter M."/>
            <person name="Pfister S."/>
            <person name="Riley R."/>
            <person name="Sitrit Y."/>
            <person name="Stielow J.B."/>
            <person name="Szollosi G."/>
            <person name="Zifcakova L."/>
            <person name="Stursova M."/>
            <person name="Spatafora J.W."/>
            <person name="Tedersoo L."/>
            <person name="Vaario L.M."/>
            <person name="Yamada A."/>
            <person name="Yan M."/>
            <person name="Wang P."/>
            <person name="Xu J."/>
            <person name="Bruns T."/>
            <person name="Baldrian P."/>
            <person name="Vilgalys R."/>
            <person name="Dunand C."/>
            <person name="Henrissat B."/>
            <person name="Grigoriev I.V."/>
            <person name="Hibbett D."/>
            <person name="Nagy L.G."/>
            <person name="Martin F.M."/>
        </authorList>
    </citation>
    <scope>NUCLEOTIDE SEQUENCE</scope>
    <source>
        <strain evidence="2">BED1</strain>
    </source>
</reference>
<dbReference type="EMBL" id="WHUW01000003">
    <property type="protein sequence ID" value="KAF8448926.1"/>
    <property type="molecule type" value="Genomic_DNA"/>
</dbReference>
<reference evidence="2" key="1">
    <citation type="submission" date="2019-10" db="EMBL/GenBank/DDBJ databases">
        <authorList>
            <consortium name="DOE Joint Genome Institute"/>
            <person name="Kuo A."/>
            <person name="Miyauchi S."/>
            <person name="Kiss E."/>
            <person name="Drula E."/>
            <person name="Kohler A."/>
            <person name="Sanchez-Garcia M."/>
            <person name="Andreopoulos B."/>
            <person name="Barry K.W."/>
            <person name="Bonito G."/>
            <person name="Buee M."/>
            <person name="Carver A."/>
            <person name="Chen C."/>
            <person name="Cichocki N."/>
            <person name="Clum A."/>
            <person name="Culley D."/>
            <person name="Crous P.W."/>
            <person name="Fauchery L."/>
            <person name="Girlanda M."/>
            <person name="Hayes R."/>
            <person name="Keri Z."/>
            <person name="LaButti K."/>
            <person name="Lipzen A."/>
            <person name="Lombard V."/>
            <person name="Magnuson J."/>
            <person name="Maillard F."/>
            <person name="Morin E."/>
            <person name="Murat C."/>
            <person name="Nolan M."/>
            <person name="Ohm R."/>
            <person name="Pangilinan J."/>
            <person name="Pereira M."/>
            <person name="Perotto S."/>
            <person name="Peter M."/>
            <person name="Riley R."/>
            <person name="Sitrit Y."/>
            <person name="Stielow B."/>
            <person name="Szollosi G."/>
            <person name="Zifcakova L."/>
            <person name="Stursova M."/>
            <person name="Spatafora J.W."/>
            <person name="Tedersoo L."/>
            <person name="Vaario L.-M."/>
            <person name="Yamada A."/>
            <person name="Yan M."/>
            <person name="Wang P."/>
            <person name="Xu J."/>
            <person name="Bruns T."/>
            <person name="Baldrian P."/>
            <person name="Vilgalys R."/>
            <person name="Henrissat B."/>
            <person name="Grigoriev I.V."/>
            <person name="Hibbett D."/>
            <person name="Nagy L.G."/>
            <person name="Martin F.M."/>
        </authorList>
    </citation>
    <scope>NUCLEOTIDE SEQUENCE</scope>
    <source>
        <strain evidence="2">BED1</strain>
    </source>
</reference>
<comment type="caution">
    <text evidence="2">The sequence shown here is derived from an EMBL/GenBank/DDBJ whole genome shotgun (WGS) entry which is preliminary data.</text>
</comment>
<protein>
    <recommendedName>
        <fullName evidence="4">F-box domain-containing protein</fullName>
    </recommendedName>
</protein>
<organism evidence="2 3">
    <name type="scientific">Boletus edulis BED1</name>
    <dbReference type="NCBI Taxonomy" id="1328754"/>
    <lineage>
        <taxon>Eukaryota</taxon>
        <taxon>Fungi</taxon>
        <taxon>Dikarya</taxon>
        <taxon>Basidiomycota</taxon>
        <taxon>Agaricomycotina</taxon>
        <taxon>Agaricomycetes</taxon>
        <taxon>Agaricomycetidae</taxon>
        <taxon>Boletales</taxon>
        <taxon>Boletineae</taxon>
        <taxon>Boletaceae</taxon>
        <taxon>Boletoideae</taxon>
        <taxon>Boletus</taxon>
    </lineage>
</organism>
<evidence type="ECO:0000313" key="2">
    <source>
        <dbReference type="EMBL" id="KAF8448926.1"/>
    </source>
</evidence>
<dbReference type="AlphaFoldDB" id="A0AAD4C4G3"/>
<evidence type="ECO:0000313" key="3">
    <source>
        <dbReference type="Proteomes" id="UP001194468"/>
    </source>
</evidence>